<sequence length="291" mass="32266">MKANKKQVKEIYKIFNQYIFSSHKTIQAVIAGQGDCYNEEVEQAMAKMDISSDKDDTEVVVAAAALSAVQINVLSTDDIFSRKLIGTGGVDIEEEEAGDNITKALVMNTKKSQSGKGKSAEVATVLDMSLLRSHIDGSITKPNITIDPSSAANWEVNNKAIIGFLQNRSADNKKDLEKCVTAKDAWAILVQHHKQTGPVLQILLIQQFLDIKYNHVKTYSDTSRCLSDFARWIFAIGIPDKETFLTIGMLNALSGEMTHIHDFVSSKLSKTNHTFKTIDICQQLDLEQQVQ</sequence>
<dbReference type="Proteomes" id="UP000008064">
    <property type="component" value="Unassembled WGS sequence"/>
</dbReference>
<name>F8NNN7_SERL9</name>
<dbReference type="RefSeq" id="XP_007315170.1">
    <property type="nucleotide sequence ID" value="XM_007315108.1"/>
</dbReference>
<reference evidence="1" key="1">
    <citation type="submission" date="2011-04" db="EMBL/GenBank/DDBJ databases">
        <title>Evolution of plant cell wall degrading machinery underlies the functional diversity of forest fungi.</title>
        <authorList>
            <consortium name="US DOE Joint Genome Institute (JGI-PGF)"/>
            <person name="Eastwood D.C."/>
            <person name="Floudas D."/>
            <person name="Binder M."/>
            <person name="Majcherczyk A."/>
            <person name="Schneider P."/>
            <person name="Aerts A."/>
            <person name="Asiegbu F.O."/>
            <person name="Baker S.E."/>
            <person name="Barry K."/>
            <person name="Bendiksby M."/>
            <person name="Blumentritt M."/>
            <person name="Coutinho P.M."/>
            <person name="Cullen D."/>
            <person name="Cullen D."/>
            <person name="Gathman A."/>
            <person name="Goodell B."/>
            <person name="Henrissat B."/>
            <person name="Ihrmark K."/>
            <person name="Kauserud H."/>
            <person name="Kohler A."/>
            <person name="LaButti K."/>
            <person name="Lapidus A."/>
            <person name="Lavin J.L."/>
            <person name="Lee Y.-H."/>
            <person name="Lindquist E."/>
            <person name="Lilly W."/>
            <person name="Lucas S."/>
            <person name="Morin E."/>
            <person name="Murat C."/>
            <person name="Oguiza J.A."/>
            <person name="Park J."/>
            <person name="Pisabarro A.G."/>
            <person name="Riley R."/>
            <person name="Rosling A."/>
            <person name="Salamov A."/>
            <person name="Schmidt O."/>
            <person name="Schmutz J."/>
            <person name="Skrede I."/>
            <person name="Stenlid J."/>
            <person name="Wiebenga A."/>
            <person name="Xie X."/>
            <person name="Kues U."/>
            <person name="Hibbett D.S."/>
            <person name="Hoffmeister D."/>
            <person name="Hogberg N."/>
            <person name="Martin F."/>
            <person name="Grigoriev I.V."/>
            <person name="Watkinson S.C."/>
        </authorList>
    </citation>
    <scope>NUCLEOTIDE SEQUENCE</scope>
    <source>
        <strain evidence="1">S7.9</strain>
    </source>
</reference>
<protein>
    <submittedName>
        <fullName evidence="1">Uncharacterized protein</fullName>
    </submittedName>
</protein>
<dbReference type="KEGG" id="sla:SERLADRAFT_434853"/>
<dbReference type="HOGENOM" id="CLU_956992_0_0_1"/>
<organism>
    <name type="scientific">Serpula lacrymans var. lacrymans (strain S7.9)</name>
    <name type="common">Dry rot fungus</name>
    <dbReference type="NCBI Taxonomy" id="578457"/>
    <lineage>
        <taxon>Eukaryota</taxon>
        <taxon>Fungi</taxon>
        <taxon>Dikarya</taxon>
        <taxon>Basidiomycota</taxon>
        <taxon>Agaricomycotina</taxon>
        <taxon>Agaricomycetes</taxon>
        <taxon>Agaricomycetidae</taxon>
        <taxon>Boletales</taxon>
        <taxon>Coniophorineae</taxon>
        <taxon>Serpulaceae</taxon>
        <taxon>Serpula</taxon>
    </lineage>
</organism>
<proteinExistence type="predicted"/>
<dbReference type="EMBL" id="GL945431">
    <property type="protein sequence ID" value="EGO27079.1"/>
    <property type="molecule type" value="Genomic_DNA"/>
</dbReference>
<accession>F8NNN7</accession>
<dbReference type="Pfam" id="PF14223">
    <property type="entry name" value="Retrotran_gag_2"/>
    <property type="match status" value="1"/>
</dbReference>
<evidence type="ECO:0000313" key="1">
    <source>
        <dbReference type="EMBL" id="EGO27079.1"/>
    </source>
</evidence>
<gene>
    <name evidence="1" type="ORF">SERLADRAFT_434853</name>
</gene>
<dbReference type="GeneID" id="18814469"/>
<dbReference type="OrthoDB" id="2614725at2759"/>
<dbReference type="AlphaFoldDB" id="F8NNN7"/>